<evidence type="ECO:0000313" key="10">
    <source>
        <dbReference type="Proteomes" id="UP001211044"/>
    </source>
</evidence>
<dbReference type="GO" id="GO:0006508">
    <property type="term" value="P:proteolysis"/>
    <property type="evidence" value="ECO:0007669"/>
    <property type="project" value="UniProtKB-KW"/>
</dbReference>
<evidence type="ECO:0000256" key="6">
    <source>
        <dbReference type="ARBA" id="ARBA00023125"/>
    </source>
</evidence>
<dbReference type="GO" id="GO:0016829">
    <property type="term" value="F:lyase activity"/>
    <property type="evidence" value="ECO:0007669"/>
    <property type="project" value="UniProtKB-KW"/>
</dbReference>
<keyword evidence="5" id="KW-0190">Covalent protein-DNA linkage</keyword>
<evidence type="ECO:0000313" key="9">
    <source>
        <dbReference type="EMBL" id="WCE45922.1"/>
    </source>
</evidence>
<evidence type="ECO:0000256" key="4">
    <source>
        <dbReference type="ARBA" id="ARBA00022801"/>
    </source>
</evidence>
<evidence type="ECO:0000256" key="3">
    <source>
        <dbReference type="ARBA" id="ARBA00022763"/>
    </source>
</evidence>
<dbReference type="GO" id="GO:0008233">
    <property type="term" value="F:peptidase activity"/>
    <property type="evidence" value="ECO:0007669"/>
    <property type="project" value="UniProtKB-KW"/>
</dbReference>
<evidence type="ECO:0000256" key="2">
    <source>
        <dbReference type="ARBA" id="ARBA00022670"/>
    </source>
</evidence>
<dbReference type="EC" id="3.4.-.-" evidence="8"/>
<sequence length="227" mass="24934">MCGRYGMWRSTQDVAALFGVDMIIEGVPDPSWNIAPTHTVSAVMERFAEGGELVRELRRLRWGLIPSWVKRPDKPLLINARAETVTGKPSFRTAASKRRVLLPANGYFEWQQSEGGKQPYFLSAGEGDPLVAFAGIADTWRGPAGWVGSAAICTRSAPDALGHIHERTPVIVPEDLWGQWLNPALTDREQVDELLGRIPPPVLQPRKVGSEVGSVRNNYPSLVEAAS</sequence>
<dbReference type="GO" id="GO:0106300">
    <property type="term" value="P:protein-DNA covalent cross-linking repair"/>
    <property type="evidence" value="ECO:0007669"/>
    <property type="project" value="InterPro"/>
</dbReference>
<proteinExistence type="inferred from homology"/>
<accession>A0AB38XNJ3</accession>
<evidence type="ECO:0000256" key="1">
    <source>
        <dbReference type="ARBA" id="ARBA00008136"/>
    </source>
</evidence>
<protein>
    <recommendedName>
        <fullName evidence="8">Abasic site processing protein</fullName>
        <ecNumber evidence="8">3.4.-.-</ecNumber>
    </recommendedName>
</protein>
<evidence type="ECO:0000256" key="5">
    <source>
        <dbReference type="ARBA" id="ARBA00023124"/>
    </source>
</evidence>
<dbReference type="GO" id="GO:0003697">
    <property type="term" value="F:single-stranded DNA binding"/>
    <property type="evidence" value="ECO:0007669"/>
    <property type="project" value="InterPro"/>
</dbReference>
<evidence type="ECO:0000256" key="8">
    <source>
        <dbReference type="RuleBase" id="RU364100"/>
    </source>
</evidence>
<dbReference type="Proteomes" id="UP001211044">
    <property type="component" value="Chromosome"/>
</dbReference>
<dbReference type="Gene3D" id="3.90.1680.10">
    <property type="entry name" value="SOS response associated peptidase-like"/>
    <property type="match status" value="1"/>
</dbReference>
<dbReference type="EMBL" id="CP116394">
    <property type="protein sequence ID" value="WCE45922.1"/>
    <property type="molecule type" value="Genomic_DNA"/>
</dbReference>
<comment type="similarity">
    <text evidence="1 8">Belongs to the SOS response-associated peptidase family.</text>
</comment>
<keyword evidence="2 8" id="KW-0645">Protease</keyword>
<dbReference type="AlphaFoldDB" id="A0AB38XNJ3"/>
<dbReference type="InterPro" id="IPR003738">
    <property type="entry name" value="SRAP"/>
</dbReference>
<reference evidence="9" key="1">
    <citation type="submission" date="2023-01" db="EMBL/GenBank/DDBJ databases">
        <title>Comparative Genomic Analysis of the Clinically-Derived Winkia Strain NY0527 Provides Evidence into the Taxonomic Reassignment of Winkia neuii and Characterizes Their Virulence Traits.</title>
        <authorList>
            <person name="Cai X."/>
            <person name="Peng Y."/>
            <person name="Li M."/>
            <person name="Qiu Y."/>
            <person name="Wang Y."/>
            <person name="Xu L."/>
            <person name="Hou Q."/>
        </authorList>
    </citation>
    <scope>NUCLEOTIDE SEQUENCE</scope>
    <source>
        <strain evidence="9">NY0527</strain>
    </source>
</reference>
<gene>
    <name evidence="9" type="ORF">PIG85_09805</name>
</gene>
<keyword evidence="7" id="KW-0456">Lyase</keyword>
<dbReference type="PANTHER" id="PTHR13604:SF0">
    <property type="entry name" value="ABASIC SITE PROCESSING PROTEIN HMCES"/>
    <property type="match status" value="1"/>
</dbReference>
<keyword evidence="4 8" id="KW-0378">Hydrolase</keyword>
<dbReference type="PANTHER" id="PTHR13604">
    <property type="entry name" value="DC12-RELATED"/>
    <property type="match status" value="1"/>
</dbReference>
<dbReference type="Pfam" id="PF02586">
    <property type="entry name" value="SRAP"/>
    <property type="match status" value="1"/>
</dbReference>
<organism evidence="9 10">
    <name type="scientific">Winkia neuii subsp. anitrata</name>
    <dbReference type="NCBI Taxonomy" id="29318"/>
    <lineage>
        <taxon>Bacteria</taxon>
        <taxon>Bacillati</taxon>
        <taxon>Actinomycetota</taxon>
        <taxon>Actinomycetes</taxon>
        <taxon>Actinomycetales</taxon>
        <taxon>Actinomycetaceae</taxon>
        <taxon>Winkia</taxon>
    </lineage>
</organism>
<keyword evidence="6" id="KW-0238">DNA-binding</keyword>
<dbReference type="InterPro" id="IPR036590">
    <property type="entry name" value="SRAP-like"/>
</dbReference>
<dbReference type="RefSeq" id="WP_004808122.1">
    <property type="nucleotide sequence ID" value="NZ_CP116394.1"/>
</dbReference>
<dbReference type="KEGG" id="wne:PIG85_09805"/>
<evidence type="ECO:0000256" key="7">
    <source>
        <dbReference type="ARBA" id="ARBA00023239"/>
    </source>
</evidence>
<name>A0AB38XNJ3_9ACTO</name>
<keyword evidence="3" id="KW-0227">DNA damage</keyword>
<dbReference type="SUPFAM" id="SSF143081">
    <property type="entry name" value="BB1717-like"/>
    <property type="match status" value="1"/>
</dbReference>